<evidence type="ECO:0000256" key="1">
    <source>
        <dbReference type="SAM" id="MobiDB-lite"/>
    </source>
</evidence>
<comment type="caution">
    <text evidence="2">The sequence shown here is derived from an EMBL/GenBank/DDBJ whole genome shotgun (WGS) entry which is preliminary data.</text>
</comment>
<proteinExistence type="predicted"/>
<name>I0Z4X9_COCSC</name>
<sequence>MWFNRPHRLTTDSRHTNKYGSSTSAFKKFGHRNQRTNQRIMKRASMLQRNSQHACVAFDLGVCCYWATNNLLSFRMRPNKRNHSGSTLK</sequence>
<dbReference type="EMBL" id="AGSI01000003">
    <property type="protein sequence ID" value="EIE25698.1"/>
    <property type="molecule type" value="Genomic_DNA"/>
</dbReference>
<dbReference type="KEGG" id="csl:COCSUDRAFT_52543"/>
<feature type="region of interest" description="Disordered" evidence="1">
    <location>
        <begin position="1"/>
        <end position="33"/>
    </location>
</feature>
<protein>
    <submittedName>
        <fullName evidence="2">Uncharacterized protein</fullName>
    </submittedName>
</protein>
<dbReference type="RefSeq" id="XP_005650242.1">
    <property type="nucleotide sequence ID" value="XM_005650185.1"/>
</dbReference>
<organism evidence="2 3">
    <name type="scientific">Coccomyxa subellipsoidea (strain C-169)</name>
    <name type="common">Green microalga</name>
    <dbReference type="NCBI Taxonomy" id="574566"/>
    <lineage>
        <taxon>Eukaryota</taxon>
        <taxon>Viridiplantae</taxon>
        <taxon>Chlorophyta</taxon>
        <taxon>core chlorophytes</taxon>
        <taxon>Trebouxiophyceae</taxon>
        <taxon>Trebouxiophyceae incertae sedis</taxon>
        <taxon>Coccomyxaceae</taxon>
        <taxon>Coccomyxa</taxon>
        <taxon>Coccomyxa subellipsoidea</taxon>
    </lineage>
</organism>
<evidence type="ECO:0000313" key="2">
    <source>
        <dbReference type="EMBL" id="EIE25698.1"/>
    </source>
</evidence>
<accession>I0Z4X9</accession>
<keyword evidence="3" id="KW-1185">Reference proteome</keyword>
<evidence type="ECO:0000313" key="3">
    <source>
        <dbReference type="Proteomes" id="UP000007264"/>
    </source>
</evidence>
<dbReference type="GeneID" id="17043702"/>
<gene>
    <name evidence="2" type="ORF">COCSUDRAFT_52543</name>
</gene>
<reference evidence="2 3" key="1">
    <citation type="journal article" date="2012" name="Genome Biol.">
        <title>The genome of the polar eukaryotic microalga coccomyxa subellipsoidea reveals traits of cold adaptation.</title>
        <authorList>
            <person name="Blanc G."/>
            <person name="Agarkova I."/>
            <person name="Grimwood J."/>
            <person name="Kuo A."/>
            <person name="Brueggeman A."/>
            <person name="Dunigan D."/>
            <person name="Gurnon J."/>
            <person name="Ladunga I."/>
            <person name="Lindquist E."/>
            <person name="Lucas S."/>
            <person name="Pangilinan J."/>
            <person name="Proschold T."/>
            <person name="Salamov A."/>
            <person name="Schmutz J."/>
            <person name="Weeks D."/>
            <person name="Yamada T."/>
            <person name="Claverie J.M."/>
            <person name="Grigoriev I."/>
            <person name="Van Etten J."/>
            <person name="Lomsadze A."/>
            <person name="Borodovsky M."/>
        </authorList>
    </citation>
    <scope>NUCLEOTIDE SEQUENCE [LARGE SCALE GENOMIC DNA]</scope>
    <source>
        <strain evidence="2 3">C-169</strain>
    </source>
</reference>
<dbReference type="Proteomes" id="UP000007264">
    <property type="component" value="Unassembled WGS sequence"/>
</dbReference>
<dbReference type="AlphaFoldDB" id="I0Z4X9"/>